<name>A0A7S0EXW4_9EUKA</name>
<protein>
    <submittedName>
        <fullName evidence="1">Uncharacterized protein</fullName>
    </submittedName>
</protein>
<sequence>MQVWLGFLSMRFAPTNHCGGAPPPSAMPSLPARGCAAPSVVPSLSRRGCVQRLAILSLTALWLPPAPPALASDIDTAIALAPVLLLKFAISDVDEQLLDGLLQGQPAVAAGIPQERAADTVALVTKLLKEYSPREQARQAADTAMRAKLLGKRDAGTAATRVREAEELLAGILEFDAADARKKDLMGNLNEVMRPDAVRFYHRSLVKAQQELDAAVDCFGAEERALTAKLARGALGNKAFVPPPPSVEREREAAVLRAIEALPGPGAALTRGDLQNALDNKWRETNGEQQVKAG</sequence>
<accession>A0A7S0EXW4</accession>
<reference evidence="1" key="1">
    <citation type="submission" date="2021-01" db="EMBL/GenBank/DDBJ databases">
        <authorList>
            <person name="Corre E."/>
            <person name="Pelletier E."/>
            <person name="Niang G."/>
            <person name="Scheremetjew M."/>
            <person name="Finn R."/>
            <person name="Kale V."/>
            <person name="Holt S."/>
            <person name="Cochrane G."/>
            <person name="Meng A."/>
            <person name="Brown T."/>
            <person name="Cohen L."/>
        </authorList>
    </citation>
    <scope>NUCLEOTIDE SEQUENCE</scope>
    <source>
        <strain evidence="1">CCMP1374</strain>
    </source>
</reference>
<proteinExistence type="predicted"/>
<evidence type="ECO:0000313" key="1">
    <source>
        <dbReference type="EMBL" id="CAD8497721.1"/>
    </source>
</evidence>
<dbReference type="EMBL" id="HBEP01025562">
    <property type="protein sequence ID" value="CAD8497721.1"/>
    <property type="molecule type" value="Transcribed_RNA"/>
</dbReference>
<organism evidence="1">
    <name type="scientific">Phaeocystis antarctica</name>
    <dbReference type="NCBI Taxonomy" id="33657"/>
    <lineage>
        <taxon>Eukaryota</taxon>
        <taxon>Haptista</taxon>
        <taxon>Haptophyta</taxon>
        <taxon>Prymnesiophyceae</taxon>
        <taxon>Phaeocystales</taxon>
        <taxon>Phaeocystaceae</taxon>
        <taxon>Phaeocystis</taxon>
    </lineage>
</organism>
<gene>
    <name evidence="1" type="ORF">PANT1444_LOCUS14552</name>
</gene>
<dbReference type="AlphaFoldDB" id="A0A7S0EXW4"/>